<gene>
    <name evidence="3" type="ORF">UT08_C0001G0068</name>
</gene>
<proteinExistence type="predicted"/>
<evidence type="ECO:0000259" key="2">
    <source>
        <dbReference type="Pfam" id="PF10131"/>
    </source>
</evidence>
<name>A0A0G0L5A9_9BACT</name>
<protein>
    <recommendedName>
        <fullName evidence="2">Membrane protein 6-pyruvoyl-tetrahydropterin synthase-related domain-containing protein</fullName>
    </recommendedName>
</protein>
<feature type="transmembrane region" description="Helical" evidence="1">
    <location>
        <begin position="225"/>
        <end position="245"/>
    </location>
</feature>
<evidence type="ECO:0000313" key="4">
    <source>
        <dbReference type="Proteomes" id="UP000034081"/>
    </source>
</evidence>
<accession>A0A0G0L5A9</accession>
<sequence>MKKVLKNIFSKKNSWILIIVLLSVPASLPLLHSGFYHFSDEPHIANLQQMIQAFISGQLPPRWAPDMSWRFGYPLFNFYYPLPYYIGSLFYLFNHSLVSSLKLVFLLTIPFSGITMYLWLKNHTSVLGALVGAVIYIYTPYRALDLYIRGAVGECLAFVFVPLVAFYVDKVISEKSHKFIAFLAITIGLFFVSHNLAPLIFIPWLFIYGLAIIVSQKNFFALPRLVLGFILGFLISSYWTIPAFLEKGHLLTQTPFNYIDHFPFIKQLIYSPWRYGASLPGPNDDLSFQIGFVNIFIIVYIIYLLFRKKVEGSQRLILIYTLCSLFFVLFLMNIRSDFLWRIFPLSTYVQFPWRFLMVTTFITSAMTMVIKNRKLLIAFALLGIFFNVNYFRPSGYFYPNDEYYLNRMLPYYKYKNGGFTSSTEYNNYSEDYLLLPKWVKVRPSNEPTGFFTTSSSNLDIILAKKNSNINYYADLTGSGLLEFNKYYFSGWYADVNGKPVELKILEPYGNIGIDIQGEFSSINIYWKETPLRLTTDVISVLSILIAAGLIFDIKKRYSS</sequence>
<feature type="transmembrane region" description="Helical" evidence="1">
    <location>
        <begin position="286"/>
        <end position="305"/>
    </location>
</feature>
<feature type="transmembrane region" description="Helical" evidence="1">
    <location>
        <begin position="375"/>
        <end position="391"/>
    </location>
</feature>
<dbReference type="InterPro" id="IPR018776">
    <property type="entry name" value="Membrane_prot_PTPS-rel_domain"/>
</dbReference>
<feature type="transmembrane region" description="Helical" evidence="1">
    <location>
        <begin position="180"/>
        <end position="213"/>
    </location>
</feature>
<feature type="transmembrane region" description="Helical" evidence="1">
    <location>
        <begin position="12"/>
        <end position="31"/>
    </location>
</feature>
<comment type="caution">
    <text evidence="3">The sequence shown here is derived from an EMBL/GenBank/DDBJ whole genome shotgun (WGS) entry which is preliminary data.</text>
</comment>
<dbReference type="Pfam" id="PF10131">
    <property type="entry name" value="PTPS_related"/>
    <property type="match status" value="1"/>
</dbReference>
<keyword evidence="1" id="KW-1133">Transmembrane helix</keyword>
<keyword evidence="1" id="KW-0812">Transmembrane</keyword>
<dbReference type="Proteomes" id="UP000034081">
    <property type="component" value="Unassembled WGS sequence"/>
</dbReference>
<keyword evidence="1" id="KW-0472">Membrane</keyword>
<evidence type="ECO:0000313" key="3">
    <source>
        <dbReference type="EMBL" id="KKQ86202.1"/>
    </source>
</evidence>
<dbReference type="AlphaFoldDB" id="A0A0G0L5A9"/>
<organism evidence="3 4">
    <name type="scientific">Candidatus Woesebacteria bacterium GW2011_GWB1_38_8</name>
    <dbReference type="NCBI Taxonomy" id="1618570"/>
    <lineage>
        <taxon>Bacteria</taxon>
        <taxon>Candidatus Woeseibacteriota</taxon>
    </lineage>
</organism>
<feature type="domain" description="Membrane protein 6-pyruvoyl-tetrahydropterin synthase-related" evidence="2">
    <location>
        <begin position="76"/>
        <end position="384"/>
    </location>
</feature>
<feature type="transmembrane region" description="Helical" evidence="1">
    <location>
        <begin position="317"/>
        <end position="336"/>
    </location>
</feature>
<feature type="transmembrane region" description="Helical" evidence="1">
    <location>
        <begin position="351"/>
        <end position="370"/>
    </location>
</feature>
<feature type="transmembrane region" description="Helical" evidence="1">
    <location>
        <begin position="126"/>
        <end position="144"/>
    </location>
</feature>
<evidence type="ECO:0000256" key="1">
    <source>
        <dbReference type="SAM" id="Phobius"/>
    </source>
</evidence>
<feature type="transmembrane region" description="Helical" evidence="1">
    <location>
        <begin position="71"/>
        <end position="93"/>
    </location>
</feature>
<dbReference type="EMBL" id="LBVL01000001">
    <property type="protein sequence ID" value="KKQ86202.1"/>
    <property type="molecule type" value="Genomic_DNA"/>
</dbReference>
<feature type="transmembrane region" description="Helical" evidence="1">
    <location>
        <begin position="100"/>
        <end position="120"/>
    </location>
</feature>
<reference evidence="3 4" key="1">
    <citation type="journal article" date="2015" name="Nature">
        <title>rRNA introns, odd ribosomes, and small enigmatic genomes across a large radiation of phyla.</title>
        <authorList>
            <person name="Brown C.T."/>
            <person name="Hug L.A."/>
            <person name="Thomas B.C."/>
            <person name="Sharon I."/>
            <person name="Castelle C.J."/>
            <person name="Singh A."/>
            <person name="Wilkins M.J."/>
            <person name="Williams K.H."/>
            <person name="Banfield J.F."/>
        </authorList>
    </citation>
    <scope>NUCLEOTIDE SEQUENCE [LARGE SCALE GENOMIC DNA]</scope>
</reference>
<feature type="transmembrane region" description="Helical" evidence="1">
    <location>
        <begin position="533"/>
        <end position="553"/>
    </location>
</feature>
<feature type="transmembrane region" description="Helical" evidence="1">
    <location>
        <begin position="151"/>
        <end position="168"/>
    </location>
</feature>
<dbReference type="STRING" id="1618570.UT08_C0001G0068"/>